<gene>
    <name evidence="3" type="ORF">LNTAR_20082</name>
</gene>
<dbReference type="InterPro" id="IPR004104">
    <property type="entry name" value="Gfo/Idh/MocA-like_OxRdtase_C"/>
</dbReference>
<feature type="domain" description="Gfo/Idh/MocA-like oxidoreductase C-terminal" evidence="2">
    <location>
        <begin position="139"/>
        <end position="415"/>
    </location>
</feature>
<dbReference type="SUPFAM" id="SSF51735">
    <property type="entry name" value="NAD(P)-binding Rossmann-fold domains"/>
    <property type="match status" value="1"/>
</dbReference>
<dbReference type="PANTHER" id="PTHR43377">
    <property type="entry name" value="BILIVERDIN REDUCTASE A"/>
    <property type="match status" value="1"/>
</dbReference>
<dbReference type="PANTHER" id="PTHR43377:SF2">
    <property type="entry name" value="BINDING ROSSMANN FOLD OXIDOREDUCTASE, PUTATIVE (AFU_ORTHOLOGUE AFUA_4G00560)-RELATED"/>
    <property type="match status" value="1"/>
</dbReference>
<evidence type="ECO:0000259" key="2">
    <source>
        <dbReference type="Pfam" id="PF02894"/>
    </source>
</evidence>
<dbReference type="eggNOG" id="COG0673">
    <property type="taxonomic scope" value="Bacteria"/>
</dbReference>
<sequence>MKKLKLACIGCGSRGRTYLGLASKMAQYYEIVAAAEPSKERLEHVKNLSHNPDFQGFENDDEIFAQPKLADVMIIATQDSMHIKSCLTALEKGYDILVEKPIGTNLKDIIKVEKCAEKLGRKVLVCHVLRYTPFYRKVKELVESGVLGDIASVNMSEGVGAFHQSHSYVRGHWGVKEKSSPMLIAKSCHDLDILCWLVGRSCKEVSSFGDLMHFNKKNAPEGAPARYTDGCPAGIECPYNATRYASSERSWLPHVWPVYDENNPAPDEDVIEWLKESPWGRCVYHCDNNVVDHQVVNMLFEDNLTASFTMTAFDHGRNIEIFGTKACLRGGELIKQATGSDIIIKSQFDSEESSYVVDPMVGGYGGHGGGDPGLVNALYDEMGKDDPKDMYSSVHVSVQSHLIGFAAEESRVSGNTIDIESFYQSNLPND</sequence>
<keyword evidence="4" id="KW-1185">Reference proteome</keyword>
<dbReference type="AlphaFoldDB" id="A6DPW1"/>
<dbReference type="Gene3D" id="3.40.50.720">
    <property type="entry name" value="NAD(P)-binding Rossmann-like Domain"/>
    <property type="match status" value="1"/>
</dbReference>
<protein>
    <submittedName>
        <fullName evidence="3">Oxidoreductase, streptomycin biosynthesis protein (StrI-related protein)</fullName>
    </submittedName>
</protein>
<dbReference type="InterPro" id="IPR051450">
    <property type="entry name" value="Gfo/Idh/MocA_Oxidoreductases"/>
</dbReference>
<organism evidence="3 4">
    <name type="scientific">Lentisphaera araneosa HTCC2155</name>
    <dbReference type="NCBI Taxonomy" id="313628"/>
    <lineage>
        <taxon>Bacteria</taxon>
        <taxon>Pseudomonadati</taxon>
        <taxon>Lentisphaerota</taxon>
        <taxon>Lentisphaeria</taxon>
        <taxon>Lentisphaerales</taxon>
        <taxon>Lentisphaeraceae</taxon>
        <taxon>Lentisphaera</taxon>
    </lineage>
</organism>
<reference evidence="3 4" key="1">
    <citation type="journal article" date="2010" name="J. Bacteriol.">
        <title>Genome sequence of Lentisphaera araneosa HTCC2155T, the type species of the order Lentisphaerales in the phylum Lentisphaerae.</title>
        <authorList>
            <person name="Thrash J.C."/>
            <person name="Cho J.C."/>
            <person name="Vergin K.L."/>
            <person name="Morris R.M."/>
            <person name="Giovannoni S.J."/>
        </authorList>
    </citation>
    <scope>NUCLEOTIDE SEQUENCE [LARGE SCALE GENOMIC DNA]</scope>
    <source>
        <strain evidence="3 4">HTCC2155</strain>
    </source>
</reference>
<name>A6DPW1_9BACT</name>
<dbReference type="Pfam" id="PF02894">
    <property type="entry name" value="GFO_IDH_MocA_C"/>
    <property type="match status" value="1"/>
</dbReference>
<dbReference type="SUPFAM" id="SSF55347">
    <property type="entry name" value="Glyceraldehyde-3-phosphate dehydrogenase-like, C-terminal domain"/>
    <property type="match status" value="1"/>
</dbReference>
<dbReference type="GO" id="GO:0000166">
    <property type="term" value="F:nucleotide binding"/>
    <property type="evidence" value="ECO:0007669"/>
    <property type="project" value="InterPro"/>
</dbReference>
<comment type="caution">
    <text evidence="3">The sequence shown here is derived from an EMBL/GenBank/DDBJ whole genome shotgun (WGS) entry which is preliminary data.</text>
</comment>
<accession>A6DPW1</accession>
<proteinExistence type="predicted"/>
<dbReference type="Pfam" id="PF01408">
    <property type="entry name" value="GFO_IDH_MocA"/>
    <property type="match status" value="1"/>
</dbReference>
<dbReference type="EMBL" id="ABCK01000017">
    <property type="protein sequence ID" value="EDM26406.1"/>
    <property type="molecule type" value="Genomic_DNA"/>
</dbReference>
<dbReference type="STRING" id="313628.LNTAR_20082"/>
<evidence type="ECO:0000313" key="3">
    <source>
        <dbReference type="EMBL" id="EDM26406.1"/>
    </source>
</evidence>
<dbReference type="Proteomes" id="UP000004947">
    <property type="component" value="Unassembled WGS sequence"/>
</dbReference>
<evidence type="ECO:0000259" key="1">
    <source>
        <dbReference type="Pfam" id="PF01408"/>
    </source>
</evidence>
<dbReference type="OrthoDB" id="9781966at2"/>
<dbReference type="Gene3D" id="3.30.360.10">
    <property type="entry name" value="Dihydrodipicolinate Reductase, domain 2"/>
    <property type="match status" value="1"/>
</dbReference>
<dbReference type="RefSeq" id="WP_007279892.1">
    <property type="nucleotide sequence ID" value="NZ_ABCK01000017.1"/>
</dbReference>
<evidence type="ECO:0000313" key="4">
    <source>
        <dbReference type="Proteomes" id="UP000004947"/>
    </source>
</evidence>
<dbReference type="InterPro" id="IPR036291">
    <property type="entry name" value="NAD(P)-bd_dom_sf"/>
</dbReference>
<feature type="domain" description="Gfo/Idh/MocA-like oxidoreductase N-terminal" evidence="1">
    <location>
        <begin position="5"/>
        <end position="126"/>
    </location>
</feature>
<dbReference type="InterPro" id="IPR000683">
    <property type="entry name" value="Gfo/Idh/MocA-like_OxRdtase_N"/>
</dbReference>